<dbReference type="Proteomes" id="UP001305647">
    <property type="component" value="Unassembled WGS sequence"/>
</dbReference>
<feature type="region of interest" description="Disordered" evidence="1">
    <location>
        <begin position="796"/>
        <end position="831"/>
    </location>
</feature>
<evidence type="ECO:0000313" key="2">
    <source>
        <dbReference type="EMBL" id="KAK4095829.1"/>
    </source>
</evidence>
<dbReference type="Gene3D" id="3.40.50.200">
    <property type="entry name" value="Peptidase S8/S53 domain"/>
    <property type="match status" value="1"/>
</dbReference>
<dbReference type="GO" id="GO:0004252">
    <property type="term" value="F:serine-type endopeptidase activity"/>
    <property type="evidence" value="ECO:0007669"/>
    <property type="project" value="InterPro"/>
</dbReference>
<dbReference type="InterPro" id="IPR036852">
    <property type="entry name" value="Peptidase_S8/S53_dom_sf"/>
</dbReference>
<evidence type="ECO:0000256" key="1">
    <source>
        <dbReference type="SAM" id="MobiDB-lite"/>
    </source>
</evidence>
<organism evidence="2 3">
    <name type="scientific">Parathielavia hyrcaniae</name>
    <dbReference type="NCBI Taxonomy" id="113614"/>
    <lineage>
        <taxon>Eukaryota</taxon>
        <taxon>Fungi</taxon>
        <taxon>Dikarya</taxon>
        <taxon>Ascomycota</taxon>
        <taxon>Pezizomycotina</taxon>
        <taxon>Sordariomycetes</taxon>
        <taxon>Sordariomycetidae</taxon>
        <taxon>Sordariales</taxon>
        <taxon>Chaetomiaceae</taxon>
        <taxon>Parathielavia</taxon>
    </lineage>
</organism>
<dbReference type="EMBL" id="MU863778">
    <property type="protein sequence ID" value="KAK4095829.1"/>
    <property type="molecule type" value="Genomic_DNA"/>
</dbReference>
<feature type="region of interest" description="Disordered" evidence="1">
    <location>
        <begin position="1"/>
        <end position="34"/>
    </location>
</feature>
<evidence type="ECO:0000313" key="3">
    <source>
        <dbReference type="Proteomes" id="UP001305647"/>
    </source>
</evidence>
<proteinExistence type="predicted"/>
<dbReference type="AlphaFoldDB" id="A0AAN6PQ01"/>
<feature type="region of interest" description="Disordered" evidence="1">
    <location>
        <begin position="283"/>
        <end position="322"/>
    </location>
</feature>
<keyword evidence="3" id="KW-1185">Reference proteome</keyword>
<comment type="caution">
    <text evidence="2">The sequence shown here is derived from an EMBL/GenBank/DDBJ whole genome shotgun (WGS) entry which is preliminary data.</text>
</comment>
<sequence length="831" mass="93183">MAANGPRTRPRTIFSGPGQNPPPSPPPEEAEDGFTKRATAVSSHALLVQNESDAEDAAIQASESFYTIHRVFHSTRRKHGDIGAKDIKTILQRELKDQARIHLANVEKGGDDDHRSFLHFLLKAPSLFRDRLPLVRWAMDTYQDLYLQGVDSGKSILHLAADKCKTENFEFEYLSTLVELYPVQIADILKKSKDYEKLLLDILPFIRTVSGPDFLELFGAHPDTPKIKPCDCPACVEDQQTGSPDATYGVATTVATPGSPSSPNTGNHISKEEVGDIVKLRWKQPSESGPSPAAHPRLRKPQPSQRSTQAAVGGLDKGEKTKDEETPLHLAAAYVHACDDACSEKQFNLVKHLYFWHPEALEKTNAQGQSAYLHRVAGSETGRPPSGDPIVFFLKDQIMHLDDRDLVLELLYGKPDASQPQNPRGAPPLVAPPALNSAKGQLEMRQEREIHLDLRELQMSAPSTVKKEDLLEFIRKLDFEDILQYVQIPRHPFRPWGASRSPTDGMEAEPNKEGAGRKDFESIFELLSGKGVRKILRLIVDDDDTCPHQDEVTEGLSKFEIEEFQWRKLDISSMVLRHGVPQVRTLHLLSSGNHSVLRDWSSTDGLCNLSLLETVYLRIYWKIEPREKLEGYARDFINRMVRNCPQVRSLDVQLEPLTSKTHEEWLIPNSLVTTNKWLQTMQKFASLVGNVIKIREAAAATDSGNQATPQAAHAPRDYQHEVRVAVLDDGIDWYFANEIGCSGRSFYSDKRHDFDRQKNWYSSSTDHGTLMAALVRKICPNVSLYVARLDQTETERGVFQPTPESAVKVGNPPECPHHLDELDDPGRVCGS</sequence>
<dbReference type="SUPFAM" id="SSF52743">
    <property type="entry name" value="Subtilisin-like"/>
    <property type="match status" value="1"/>
</dbReference>
<protein>
    <submittedName>
        <fullName evidence="2">Uncharacterized protein</fullName>
    </submittedName>
</protein>
<reference evidence="2" key="2">
    <citation type="submission" date="2023-05" db="EMBL/GenBank/DDBJ databases">
        <authorList>
            <consortium name="Lawrence Berkeley National Laboratory"/>
            <person name="Steindorff A."/>
            <person name="Hensen N."/>
            <person name="Bonometti L."/>
            <person name="Westerberg I."/>
            <person name="Brannstrom I.O."/>
            <person name="Guillou S."/>
            <person name="Cros-Aarteil S."/>
            <person name="Calhoun S."/>
            <person name="Haridas S."/>
            <person name="Kuo A."/>
            <person name="Mondo S."/>
            <person name="Pangilinan J."/>
            <person name="Riley R."/>
            <person name="Labutti K."/>
            <person name="Andreopoulos B."/>
            <person name="Lipzen A."/>
            <person name="Chen C."/>
            <person name="Yanf M."/>
            <person name="Daum C."/>
            <person name="Ng V."/>
            <person name="Clum A."/>
            <person name="Ohm R."/>
            <person name="Martin F."/>
            <person name="Silar P."/>
            <person name="Natvig D."/>
            <person name="Lalanne C."/>
            <person name="Gautier V."/>
            <person name="Ament-Velasquez S.L."/>
            <person name="Kruys A."/>
            <person name="Hutchinson M.I."/>
            <person name="Powell A.J."/>
            <person name="Barry K."/>
            <person name="Miller A.N."/>
            <person name="Grigoriev I.V."/>
            <person name="Debuchy R."/>
            <person name="Gladieux P."/>
            <person name="Thoren M.H."/>
            <person name="Johannesson H."/>
        </authorList>
    </citation>
    <scope>NUCLEOTIDE SEQUENCE</scope>
    <source>
        <strain evidence="2">CBS 757.83</strain>
    </source>
</reference>
<reference evidence="2" key="1">
    <citation type="journal article" date="2023" name="Mol. Phylogenet. Evol.">
        <title>Genome-scale phylogeny and comparative genomics of the fungal order Sordariales.</title>
        <authorList>
            <person name="Hensen N."/>
            <person name="Bonometti L."/>
            <person name="Westerberg I."/>
            <person name="Brannstrom I.O."/>
            <person name="Guillou S."/>
            <person name="Cros-Aarteil S."/>
            <person name="Calhoun S."/>
            <person name="Haridas S."/>
            <person name="Kuo A."/>
            <person name="Mondo S."/>
            <person name="Pangilinan J."/>
            <person name="Riley R."/>
            <person name="LaButti K."/>
            <person name="Andreopoulos B."/>
            <person name="Lipzen A."/>
            <person name="Chen C."/>
            <person name="Yan M."/>
            <person name="Daum C."/>
            <person name="Ng V."/>
            <person name="Clum A."/>
            <person name="Steindorff A."/>
            <person name="Ohm R.A."/>
            <person name="Martin F."/>
            <person name="Silar P."/>
            <person name="Natvig D.O."/>
            <person name="Lalanne C."/>
            <person name="Gautier V."/>
            <person name="Ament-Velasquez S.L."/>
            <person name="Kruys A."/>
            <person name="Hutchinson M.I."/>
            <person name="Powell A.J."/>
            <person name="Barry K."/>
            <person name="Miller A.N."/>
            <person name="Grigoriev I.V."/>
            <person name="Debuchy R."/>
            <person name="Gladieux P."/>
            <person name="Hiltunen Thoren M."/>
            <person name="Johannesson H."/>
        </authorList>
    </citation>
    <scope>NUCLEOTIDE SEQUENCE</scope>
    <source>
        <strain evidence="2">CBS 757.83</strain>
    </source>
</reference>
<feature type="compositionally biased region" description="Basic and acidic residues" evidence="1">
    <location>
        <begin position="815"/>
        <end position="831"/>
    </location>
</feature>
<dbReference type="GO" id="GO:0006508">
    <property type="term" value="P:proteolysis"/>
    <property type="evidence" value="ECO:0007669"/>
    <property type="project" value="InterPro"/>
</dbReference>
<accession>A0AAN6PQ01</accession>
<gene>
    <name evidence="2" type="ORF">N658DRAFT_89286</name>
</gene>
<name>A0AAN6PQ01_9PEZI</name>